<evidence type="ECO:0000256" key="3">
    <source>
        <dbReference type="SAM" id="MobiDB-lite"/>
    </source>
</evidence>
<comment type="caution">
    <text evidence="2">Lacks conserved residue(s) required for the propagation of feature annotation.</text>
</comment>
<feature type="signal peptide" evidence="5">
    <location>
        <begin position="1"/>
        <end position="22"/>
    </location>
</feature>
<accession>A0A2T0A6H4</accession>
<dbReference type="Proteomes" id="UP000239560">
    <property type="component" value="Unassembled WGS sequence"/>
</dbReference>
<dbReference type="OrthoDB" id="18487at2759"/>
<evidence type="ECO:0000256" key="5">
    <source>
        <dbReference type="SAM" id="SignalP"/>
    </source>
</evidence>
<dbReference type="Gene3D" id="2.10.220.10">
    <property type="entry name" value="Hormone Receptor, Insulin-like Growth Factor Receptor 1, Chain A, domain 2"/>
    <property type="match status" value="3"/>
</dbReference>
<evidence type="ECO:0000256" key="4">
    <source>
        <dbReference type="SAM" id="Phobius"/>
    </source>
</evidence>
<feature type="compositionally biased region" description="Pro residues" evidence="3">
    <location>
        <begin position="816"/>
        <end position="834"/>
    </location>
</feature>
<dbReference type="InterPro" id="IPR002049">
    <property type="entry name" value="LE_dom"/>
</dbReference>
<dbReference type="EMBL" id="LCTV02000007">
    <property type="protein sequence ID" value="PRQ73618.1"/>
    <property type="molecule type" value="Genomic_DNA"/>
</dbReference>
<keyword evidence="2" id="KW-1015">Disulfide bond</keyword>
<keyword evidence="5" id="KW-0732">Signal</keyword>
<dbReference type="InterPro" id="IPR009030">
    <property type="entry name" value="Growth_fac_rcpt_cys_sf"/>
</dbReference>
<keyword evidence="1 2" id="KW-0245">EGF-like domain</keyword>
<dbReference type="CDD" id="cd00064">
    <property type="entry name" value="FU"/>
    <property type="match status" value="3"/>
</dbReference>
<feature type="disulfide bond" evidence="2">
    <location>
        <begin position="234"/>
        <end position="244"/>
    </location>
</feature>
<comment type="caution">
    <text evidence="7">The sequence shown here is derived from an EMBL/GenBank/DDBJ whole genome shotgun (WGS) entry which is preliminary data.</text>
</comment>
<feature type="chain" id="PRO_5015746490" description="EGF-like domain-containing protein" evidence="5">
    <location>
        <begin position="23"/>
        <end position="884"/>
    </location>
</feature>
<dbReference type="PANTHER" id="PTHR15332:SF175">
    <property type="entry name" value="PROPROTEIN CONVERTASE SUBTILISIN_KEXIN TYPE 5-LIKE"/>
    <property type="match status" value="1"/>
</dbReference>
<feature type="compositionally biased region" description="Low complexity" evidence="3">
    <location>
        <begin position="847"/>
        <end position="864"/>
    </location>
</feature>
<keyword evidence="4" id="KW-0472">Membrane</keyword>
<dbReference type="InterPro" id="IPR006212">
    <property type="entry name" value="Furin_repeat"/>
</dbReference>
<keyword evidence="4" id="KW-1133">Transmembrane helix</keyword>
<feature type="compositionally biased region" description="Low complexity" evidence="3">
    <location>
        <begin position="36"/>
        <end position="50"/>
    </location>
</feature>
<reference evidence="7 8" key="1">
    <citation type="journal article" date="2018" name="Elife">
        <title>Functional genomics of lipid metabolism in the oleaginous yeast Rhodosporidium toruloides.</title>
        <authorList>
            <person name="Coradetti S.T."/>
            <person name="Pinel D."/>
            <person name="Geiselman G."/>
            <person name="Ito M."/>
            <person name="Mondo S."/>
            <person name="Reilly M.C."/>
            <person name="Cheng Y.F."/>
            <person name="Bauer S."/>
            <person name="Grigoriev I."/>
            <person name="Gladden J.M."/>
            <person name="Simmons B.A."/>
            <person name="Brem R."/>
            <person name="Arkin A.P."/>
            <person name="Skerker J.M."/>
        </authorList>
    </citation>
    <scope>NUCLEOTIDE SEQUENCE [LARGE SCALE GENOMIC DNA]</scope>
    <source>
        <strain evidence="7 8">NBRC 0880</strain>
    </source>
</reference>
<evidence type="ECO:0000256" key="1">
    <source>
        <dbReference type="ARBA" id="ARBA00022536"/>
    </source>
</evidence>
<dbReference type="PROSITE" id="PS01248">
    <property type="entry name" value="EGF_LAM_1"/>
    <property type="match status" value="1"/>
</dbReference>
<feature type="region of interest" description="Disordered" evidence="3">
    <location>
        <begin position="797"/>
        <end position="864"/>
    </location>
</feature>
<evidence type="ECO:0000256" key="2">
    <source>
        <dbReference type="PROSITE-ProRule" id="PRU00076"/>
    </source>
</evidence>
<dbReference type="PROSITE" id="PS00022">
    <property type="entry name" value="EGF_1"/>
    <property type="match status" value="1"/>
</dbReference>
<organism evidence="7 8">
    <name type="scientific">Rhodotorula toruloides</name>
    <name type="common">Yeast</name>
    <name type="synonym">Rhodosporidium toruloides</name>
    <dbReference type="NCBI Taxonomy" id="5286"/>
    <lineage>
        <taxon>Eukaryota</taxon>
        <taxon>Fungi</taxon>
        <taxon>Dikarya</taxon>
        <taxon>Basidiomycota</taxon>
        <taxon>Pucciniomycotina</taxon>
        <taxon>Microbotryomycetes</taxon>
        <taxon>Sporidiobolales</taxon>
        <taxon>Sporidiobolaceae</taxon>
        <taxon>Rhodotorula</taxon>
    </lineage>
</organism>
<dbReference type="SMART" id="SM00181">
    <property type="entry name" value="EGF"/>
    <property type="match status" value="3"/>
</dbReference>
<feature type="domain" description="EGF-like" evidence="6">
    <location>
        <begin position="230"/>
        <end position="262"/>
    </location>
</feature>
<evidence type="ECO:0000313" key="8">
    <source>
        <dbReference type="Proteomes" id="UP000239560"/>
    </source>
</evidence>
<name>A0A2T0A6H4_RHOTO</name>
<feature type="transmembrane region" description="Helical" evidence="4">
    <location>
        <begin position="729"/>
        <end position="752"/>
    </location>
</feature>
<dbReference type="Gene3D" id="2.10.25.10">
    <property type="entry name" value="Laminin"/>
    <property type="match status" value="1"/>
</dbReference>
<keyword evidence="4" id="KW-0812">Transmembrane</keyword>
<dbReference type="InterPro" id="IPR000742">
    <property type="entry name" value="EGF"/>
</dbReference>
<feature type="disulfide bond" evidence="2">
    <location>
        <begin position="252"/>
        <end position="261"/>
    </location>
</feature>
<dbReference type="PANTHER" id="PTHR15332">
    <property type="entry name" value="PROPROTEIN CONVERTASE SUBTILISIN_KEXIN TYPE 5-LIKE"/>
    <property type="match status" value="1"/>
</dbReference>
<evidence type="ECO:0000259" key="6">
    <source>
        <dbReference type="PROSITE" id="PS50026"/>
    </source>
</evidence>
<dbReference type="PROSITE" id="PS50026">
    <property type="entry name" value="EGF_3"/>
    <property type="match status" value="1"/>
</dbReference>
<evidence type="ECO:0000313" key="7">
    <source>
        <dbReference type="EMBL" id="PRQ73618.1"/>
    </source>
</evidence>
<sequence>MLALTLAWAGALSLAAFPCATAHSHRPPQPHLAVRAAAASSSSSSSNSTSSLVPAVCTPDLCLEGQNALTAGVVVSSPVNGSTQRITLLPGTYTPSSSALSSSNSSLSSALFSRRASAKPSNGFSSSGSLASGSSFTVQMMDGVTAYTNALYQGEATYLSLPTNSTSNSSSNSTYPSTQIHSLLFSPSSSLSLYTILSTPSSPHLILWSSLPDFSQTKSLAAGAKVVDVQNSACVKGCSSGGRCASGGRCVCEVGWEGKTCDTCSKGFFGPTCQPCPSGCSSCDDGLTGSGLCLSSPSASSVVLPSTCNCLNGLCVSNSTTATCACTAGWTTAANGTQCAACAAGYYLSSGGDCLACDPTCATCSSPSGTCLTCQPTLQPVSSSPTTCIPSPSSQNGTFITCPSRTFFDSSTSSCVACDPMCESCFAAGAGACTKCRSPNVLMPGGKGCVAVDAKTGVCDASKVGGSGNATASTAGGWVFDNTKGVCDALPAKCLAGGINSFTSASTRSQLACSKCLPGSFLVNGACVDECPEGTMESDDGTGCLACDSSCATCAYSTSFCTSCASSTSLVLNGTCITSSSCPSGFFSSPSFHSPLLPSSSNTTAPTCLPCHPDCATCSDSPTTCLTCPSSRPVFLPSSSSCVATCAPNEFFDSTKGQCVACDASCGSCASAGADGCLSCPSGQKLLGGRCEAPKDGCAVIDSFGVCLEDLVTVAPRAQSEQSQTKWKMPWWAILVLLLCVMALLVVGVLGWRRREQRRRREVTARFARDLGDKEVCLLASFSSAFFPKLTRVNVARRSTRNSPPCPSPSRTLPSLAPPPPLLHPSPTSPPPVLLPVAPLHLHHTTPKSSTTSPSLPASSSKTPALQSLPLPLVHLTLLPPVHR</sequence>
<dbReference type="AlphaFoldDB" id="A0A2T0A6H4"/>
<gene>
    <name evidence="7" type="ORF">AAT19DRAFT_15185</name>
</gene>
<protein>
    <recommendedName>
        <fullName evidence="6">EGF-like domain-containing protein</fullName>
    </recommendedName>
</protein>
<feature type="region of interest" description="Disordered" evidence="3">
    <location>
        <begin position="28"/>
        <end position="50"/>
    </location>
</feature>
<proteinExistence type="predicted"/>
<dbReference type="SUPFAM" id="SSF57184">
    <property type="entry name" value="Growth factor receptor domain"/>
    <property type="match status" value="3"/>
</dbReference>
<dbReference type="SMART" id="SM00261">
    <property type="entry name" value="FU"/>
    <property type="match status" value="6"/>
</dbReference>